<keyword evidence="1" id="KW-1133">Transmembrane helix</keyword>
<accession>A0ABT1EL73</accession>
<comment type="caution">
    <text evidence="2">The sequence shown here is derived from an EMBL/GenBank/DDBJ whole genome shotgun (WGS) entry which is preliminary data.</text>
</comment>
<gene>
    <name evidence="2" type="ORF">NK118_14515</name>
</gene>
<dbReference type="RefSeq" id="WP_262070324.1">
    <property type="nucleotide sequence ID" value="NZ_JAMXOC010000036.1"/>
</dbReference>
<evidence type="ECO:0000313" key="2">
    <source>
        <dbReference type="EMBL" id="MCP1111464.1"/>
    </source>
</evidence>
<sequence length="82" mass="10030">LTDLSPSVCVYIVLPIGAIVVAFGCYTYQGHNLWRLIRHYRYMRKTNILTTDLGEMNNRYYRTYELKYPRIKDRKRKKRRIR</sequence>
<feature type="non-terminal residue" evidence="2">
    <location>
        <position position="1"/>
    </location>
</feature>
<dbReference type="Proteomes" id="UP001523565">
    <property type="component" value="Unassembled WGS sequence"/>
</dbReference>
<feature type="transmembrane region" description="Helical" evidence="1">
    <location>
        <begin position="12"/>
        <end position="34"/>
    </location>
</feature>
<organism evidence="2 3">
    <name type="scientific">Ohessyouella blattaphilus</name>
    <dbReference type="NCBI Taxonomy" id="2949333"/>
    <lineage>
        <taxon>Bacteria</taxon>
        <taxon>Bacillati</taxon>
        <taxon>Bacillota</taxon>
        <taxon>Clostridia</taxon>
        <taxon>Lachnospirales</taxon>
        <taxon>Lachnospiraceae</taxon>
        <taxon>Ohessyouella</taxon>
    </lineage>
</organism>
<keyword evidence="3" id="KW-1185">Reference proteome</keyword>
<evidence type="ECO:0000313" key="3">
    <source>
        <dbReference type="Proteomes" id="UP001523565"/>
    </source>
</evidence>
<name>A0ABT1EL73_9FIRM</name>
<protein>
    <submittedName>
        <fullName evidence="2">Uncharacterized protein</fullName>
    </submittedName>
</protein>
<evidence type="ECO:0000256" key="1">
    <source>
        <dbReference type="SAM" id="Phobius"/>
    </source>
</evidence>
<reference evidence="2 3" key="1">
    <citation type="journal article" date="2022" name="Genome Biol. Evol.">
        <title>Host diet, physiology and behaviors set the stage for Lachnospiraceae cladogenesis.</title>
        <authorList>
            <person name="Vera-Ponce De Leon A."/>
            <person name="Schneider M."/>
            <person name="Jahnes B.C."/>
            <person name="Sadowski V."/>
            <person name="Camuy-Velez L.A."/>
            <person name="Duan J."/>
            <person name="Sabree Z.L."/>
        </authorList>
    </citation>
    <scope>NUCLEOTIDE SEQUENCE [LARGE SCALE GENOMIC DNA]</scope>
    <source>
        <strain evidence="2 3">PAL227</strain>
    </source>
</reference>
<keyword evidence="1" id="KW-0812">Transmembrane</keyword>
<proteinExistence type="predicted"/>
<keyword evidence="1" id="KW-0472">Membrane</keyword>
<dbReference type="EMBL" id="JAMZFV010000036">
    <property type="protein sequence ID" value="MCP1111464.1"/>
    <property type="molecule type" value="Genomic_DNA"/>
</dbReference>